<organism evidence="3 4">
    <name type="scientific">Eubacterium multiforme</name>
    <dbReference type="NCBI Taxonomy" id="83339"/>
    <lineage>
        <taxon>Bacteria</taxon>
        <taxon>Bacillati</taxon>
        <taxon>Bacillota</taxon>
        <taxon>Clostridia</taxon>
        <taxon>Eubacteriales</taxon>
        <taxon>Eubacteriaceae</taxon>
        <taxon>Eubacterium</taxon>
    </lineage>
</organism>
<keyword evidence="1" id="KW-0175">Coiled coil</keyword>
<feature type="coiled-coil region" evidence="1">
    <location>
        <begin position="72"/>
        <end position="99"/>
    </location>
</feature>
<accession>A0ABT9UXY7</accession>
<evidence type="ECO:0000313" key="3">
    <source>
        <dbReference type="EMBL" id="MDQ0151183.1"/>
    </source>
</evidence>
<evidence type="ECO:0000256" key="1">
    <source>
        <dbReference type="SAM" id="Coils"/>
    </source>
</evidence>
<sequence length="162" mass="19131">MSNLFDDSKMKNIMNRIQSRRLELQLSYQDLASKTNMSKSTLQRYETGLIKNMPVDKLGIIAKALDVSPLWLLGLNENNNELSKEEENHIEDLRKLNDIGKKKVITYTKDLVEMPKYQKQIWEEEGKEFLMPNAAHEKEGEFTEEDYKHDDDIMKDDDFWNK</sequence>
<gene>
    <name evidence="3" type="ORF">J2S18_003160</name>
</gene>
<dbReference type="InterPro" id="IPR001387">
    <property type="entry name" value="Cro/C1-type_HTH"/>
</dbReference>
<dbReference type="Pfam" id="PF01381">
    <property type="entry name" value="HTH_3"/>
    <property type="match status" value="1"/>
</dbReference>
<keyword evidence="4" id="KW-1185">Reference proteome</keyword>
<comment type="caution">
    <text evidence="3">The sequence shown here is derived from an EMBL/GenBank/DDBJ whole genome shotgun (WGS) entry which is preliminary data.</text>
</comment>
<feature type="domain" description="HTH cro/C1-type" evidence="2">
    <location>
        <begin position="17"/>
        <end position="72"/>
    </location>
</feature>
<name>A0ABT9UXY7_9FIRM</name>
<protein>
    <submittedName>
        <fullName evidence="3">Transcriptional regulator with XRE-family HTH domain</fullName>
    </submittedName>
</protein>
<reference evidence="3 4" key="1">
    <citation type="submission" date="2023-07" db="EMBL/GenBank/DDBJ databases">
        <title>Genomic Encyclopedia of Type Strains, Phase IV (KMG-IV): sequencing the most valuable type-strain genomes for metagenomic binning, comparative biology and taxonomic classification.</title>
        <authorList>
            <person name="Goeker M."/>
        </authorList>
    </citation>
    <scope>NUCLEOTIDE SEQUENCE [LARGE SCALE GENOMIC DNA]</scope>
    <source>
        <strain evidence="3 4">DSM 20694</strain>
    </source>
</reference>
<evidence type="ECO:0000313" key="4">
    <source>
        <dbReference type="Proteomes" id="UP001228504"/>
    </source>
</evidence>
<dbReference type="InterPro" id="IPR010982">
    <property type="entry name" value="Lambda_DNA-bd_dom_sf"/>
</dbReference>
<dbReference type="Gene3D" id="1.10.260.40">
    <property type="entry name" value="lambda repressor-like DNA-binding domains"/>
    <property type="match status" value="1"/>
</dbReference>
<dbReference type="PROSITE" id="PS50943">
    <property type="entry name" value="HTH_CROC1"/>
    <property type="match status" value="1"/>
</dbReference>
<evidence type="ECO:0000259" key="2">
    <source>
        <dbReference type="PROSITE" id="PS50943"/>
    </source>
</evidence>
<dbReference type="RefSeq" id="WP_307488202.1">
    <property type="nucleotide sequence ID" value="NZ_JAUSUF010000020.1"/>
</dbReference>
<dbReference type="Proteomes" id="UP001228504">
    <property type="component" value="Unassembled WGS sequence"/>
</dbReference>
<dbReference type="CDD" id="cd00093">
    <property type="entry name" value="HTH_XRE"/>
    <property type="match status" value="1"/>
</dbReference>
<dbReference type="SUPFAM" id="SSF47413">
    <property type="entry name" value="lambda repressor-like DNA-binding domains"/>
    <property type="match status" value="1"/>
</dbReference>
<dbReference type="SMART" id="SM00530">
    <property type="entry name" value="HTH_XRE"/>
    <property type="match status" value="1"/>
</dbReference>
<dbReference type="EMBL" id="JAUSUF010000020">
    <property type="protein sequence ID" value="MDQ0151183.1"/>
    <property type="molecule type" value="Genomic_DNA"/>
</dbReference>
<proteinExistence type="predicted"/>